<evidence type="ECO:0000313" key="22">
    <source>
        <dbReference type="EMBL" id="CAB5069853.1"/>
    </source>
</evidence>
<evidence type="ECO:0000313" key="14">
    <source>
        <dbReference type="EMBL" id="CAB4337597.1"/>
    </source>
</evidence>
<dbReference type="EMBL" id="CAEZXO010000005">
    <property type="protein sequence ID" value="CAB4696465.1"/>
    <property type="molecule type" value="Genomic_DNA"/>
</dbReference>
<reference evidence="14" key="1">
    <citation type="submission" date="2020-05" db="EMBL/GenBank/DDBJ databases">
        <authorList>
            <person name="Chiriac C."/>
            <person name="Salcher M."/>
            <person name="Ghai R."/>
            <person name="Kavagutti S V."/>
        </authorList>
    </citation>
    <scope>NUCLEOTIDE SEQUENCE</scope>
</reference>
<dbReference type="EMBL" id="CAEZYM010000003">
    <property type="protein sequence ID" value="CAB4720320.1"/>
    <property type="molecule type" value="Genomic_DNA"/>
</dbReference>
<dbReference type="GO" id="GO:0004605">
    <property type="term" value="F:phosphatidate cytidylyltransferase activity"/>
    <property type="evidence" value="ECO:0007669"/>
    <property type="project" value="TreeGrafter"/>
</dbReference>
<evidence type="ECO:0000256" key="10">
    <source>
        <dbReference type="ARBA" id="ARBA00023136"/>
    </source>
</evidence>
<keyword evidence="5" id="KW-0808">Transferase</keyword>
<name>A0A6J5Z993_9ZZZZ</name>
<evidence type="ECO:0000313" key="19">
    <source>
        <dbReference type="EMBL" id="CAB4859331.1"/>
    </source>
</evidence>
<evidence type="ECO:0000256" key="11">
    <source>
        <dbReference type="ARBA" id="ARBA00023209"/>
    </source>
</evidence>
<keyword evidence="12" id="KW-1208">Phospholipid metabolism</keyword>
<evidence type="ECO:0000256" key="8">
    <source>
        <dbReference type="ARBA" id="ARBA00022989"/>
    </source>
</evidence>
<feature type="transmembrane region" description="Helical" evidence="13">
    <location>
        <begin position="123"/>
        <end position="142"/>
    </location>
</feature>
<evidence type="ECO:0000313" key="20">
    <source>
        <dbReference type="EMBL" id="CAB4945412.1"/>
    </source>
</evidence>
<feature type="transmembrane region" description="Helical" evidence="13">
    <location>
        <begin position="148"/>
        <end position="168"/>
    </location>
</feature>
<keyword evidence="11" id="KW-0594">Phospholipid biosynthesis</keyword>
<evidence type="ECO:0000256" key="12">
    <source>
        <dbReference type="ARBA" id="ARBA00023264"/>
    </source>
</evidence>
<dbReference type="InterPro" id="IPR000374">
    <property type="entry name" value="PC_trans"/>
</dbReference>
<evidence type="ECO:0000256" key="13">
    <source>
        <dbReference type="SAM" id="Phobius"/>
    </source>
</evidence>
<evidence type="ECO:0000313" key="17">
    <source>
        <dbReference type="EMBL" id="CAB4772403.1"/>
    </source>
</evidence>
<evidence type="ECO:0000256" key="6">
    <source>
        <dbReference type="ARBA" id="ARBA00022692"/>
    </source>
</evidence>
<evidence type="ECO:0000256" key="4">
    <source>
        <dbReference type="ARBA" id="ARBA00022516"/>
    </source>
</evidence>
<dbReference type="PANTHER" id="PTHR46382">
    <property type="entry name" value="PHOSPHATIDATE CYTIDYLYLTRANSFERASE"/>
    <property type="match status" value="1"/>
</dbReference>
<evidence type="ECO:0000256" key="5">
    <source>
        <dbReference type="ARBA" id="ARBA00022679"/>
    </source>
</evidence>
<organism evidence="14">
    <name type="scientific">freshwater metagenome</name>
    <dbReference type="NCBI Taxonomy" id="449393"/>
    <lineage>
        <taxon>unclassified sequences</taxon>
        <taxon>metagenomes</taxon>
        <taxon>ecological metagenomes</taxon>
    </lineage>
</organism>
<comment type="subcellular location">
    <subcellularLocation>
        <location evidence="1">Cell membrane</location>
        <topology evidence="1">Multi-pass membrane protein</topology>
    </subcellularLocation>
</comment>
<gene>
    <name evidence="15" type="ORF">UFOPK2510_01030</name>
    <name evidence="16" type="ORF">UFOPK2718_00425</name>
    <name evidence="17" type="ORF">UFOPK2936_00281</name>
    <name evidence="18" type="ORF">UFOPK3174_00158</name>
    <name evidence="19" type="ORF">UFOPK3328_00379</name>
    <name evidence="20" type="ORF">UFOPK3779_00844</name>
    <name evidence="21" type="ORF">UFOPK3913_00302</name>
    <name evidence="14" type="ORF">UFOPK4107_00725</name>
    <name evidence="22" type="ORF">UFOPK4403_00148</name>
</gene>
<keyword evidence="4" id="KW-0444">Lipid biosynthesis</keyword>
<dbReference type="EMBL" id="CAFABH010000002">
    <property type="protein sequence ID" value="CAB4819998.1"/>
    <property type="molecule type" value="Genomic_DNA"/>
</dbReference>
<dbReference type="AlphaFoldDB" id="A0A6J5Z993"/>
<dbReference type="GO" id="GO:0005886">
    <property type="term" value="C:plasma membrane"/>
    <property type="evidence" value="ECO:0007669"/>
    <property type="project" value="UniProtKB-SubCell"/>
</dbReference>
<evidence type="ECO:0000313" key="18">
    <source>
        <dbReference type="EMBL" id="CAB4819998.1"/>
    </source>
</evidence>
<evidence type="ECO:0000313" key="16">
    <source>
        <dbReference type="EMBL" id="CAB4720320.1"/>
    </source>
</evidence>
<dbReference type="EMBL" id="CAESAE010000004">
    <property type="protein sequence ID" value="CAB4337597.1"/>
    <property type="molecule type" value="Genomic_DNA"/>
</dbReference>
<protein>
    <submittedName>
        <fullName evidence="14">Unannotated protein</fullName>
    </submittedName>
</protein>
<keyword evidence="6 13" id="KW-0812">Transmembrane</keyword>
<dbReference type="EMBL" id="CAEZZW010000001">
    <property type="protein sequence ID" value="CAB4772403.1"/>
    <property type="molecule type" value="Genomic_DNA"/>
</dbReference>
<dbReference type="Pfam" id="PF01148">
    <property type="entry name" value="CTP_transf_1"/>
    <property type="match status" value="1"/>
</dbReference>
<feature type="transmembrane region" description="Helical" evidence="13">
    <location>
        <begin position="91"/>
        <end position="111"/>
    </location>
</feature>
<feature type="transmembrane region" description="Helical" evidence="13">
    <location>
        <begin position="189"/>
        <end position="208"/>
    </location>
</feature>
<accession>A0A6J5Z993</accession>
<feature type="transmembrane region" description="Helical" evidence="13">
    <location>
        <begin position="214"/>
        <end position="233"/>
    </location>
</feature>
<sequence length="281" mass="30527">MDDLHAINEEINRRAGRKLLPSIGVSLSLVSLVWFALAFHRQLFAILVGVAVILGIREITRAFGHSETFISAPALGLATAGLTFATWRGGVAGLAVATAIFLPMLLIHLLLRGPDGFVRSATATTFSLIYLPFLAGFLILLARPQDGLSRVMTFVILVGCNDTFGYFVGVLFGKHPMVPKISPKKSWEGLIGSIFFTLLGGSLTFHFWLHLHWWIGAAVGLMVVFTATSGDLIESAMKRDLSLKDMGSLLPGHGGMLDRLDSVLLSAPALWLTLELVKRYL</sequence>
<evidence type="ECO:0000256" key="3">
    <source>
        <dbReference type="ARBA" id="ARBA00022475"/>
    </source>
</evidence>
<dbReference type="PANTHER" id="PTHR46382:SF1">
    <property type="entry name" value="PHOSPHATIDATE CYTIDYLYLTRANSFERASE"/>
    <property type="match status" value="1"/>
</dbReference>
<dbReference type="EMBL" id="CAFBQX010000001">
    <property type="protein sequence ID" value="CAB5069853.1"/>
    <property type="molecule type" value="Genomic_DNA"/>
</dbReference>
<dbReference type="PROSITE" id="PS01315">
    <property type="entry name" value="CDS"/>
    <property type="match status" value="1"/>
</dbReference>
<feature type="transmembrane region" description="Helical" evidence="13">
    <location>
        <begin position="43"/>
        <end position="60"/>
    </location>
</feature>
<keyword evidence="7" id="KW-0548">Nucleotidyltransferase</keyword>
<dbReference type="GO" id="GO:0016024">
    <property type="term" value="P:CDP-diacylglycerol biosynthetic process"/>
    <property type="evidence" value="ECO:0007669"/>
    <property type="project" value="TreeGrafter"/>
</dbReference>
<keyword evidence="10 13" id="KW-0472">Membrane</keyword>
<evidence type="ECO:0000256" key="1">
    <source>
        <dbReference type="ARBA" id="ARBA00004651"/>
    </source>
</evidence>
<keyword evidence="3" id="KW-1003">Cell membrane</keyword>
<feature type="transmembrane region" description="Helical" evidence="13">
    <location>
        <begin position="19"/>
        <end position="37"/>
    </location>
</feature>
<evidence type="ECO:0000313" key="15">
    <source>
        <dbReference type="EMBL" id="CAB4696465.1"/>
    </source>
</evidence>
<dbReference type="EMBL" id="CAFBNH010000004">
    <property type="protein sequence ID" value="CAB4945412.1"/>
    <property type="molecule type" value="Genomic_DNA"/>
</dbReference>
<evidence type="ECO:0000256" key="2">
    <source>
        <dbReference type="ARBA" id="ARBA00010185"/>
    </source>
</evidence>
<evidence type="ECO:0000256" key="7">
    <source>
        <dbReference type="ARBA" id="ARBA00022695"/>
    </source>
</evidence>
<dbReference type="EMBL" id="CAFBOC010000002">
    <property type="protein sequence ID" value="CAB4969794.1"/>
    <property type="molecule type" value="Genomic_DNA"/>
</dbReference>
<comment type="similarity">
    <text evidence="2">Belongs to the CDS family.</text>
</comment>
<proteinExistence type="inferred from homology"/>
<evidence type="ECO:0000313" key="21">
    <source>
        <dbReference type="EMBL" id="CAB4969794.1"/>
    </source>
</evidence>
<dbReference type="EMBL" id="CAFBLD010000002">
    <property type="protein sequence ID" value="CAB4859331.1"/>
    <property type="molecule type" value="Genomic_DNA"/>
</dbReference>
<evidence type="ECO:0000256" key="9">
    <source>
        <dbReference type="ARBA" id="ARBA00023098"/>
    </source>
</evidence>
<keyword evidence="9" id="KW-0443">Lipid metabolism</keyword>
<keyword evidence="8 13" id="KW-1133">Transmembrane helix</keyword>
<feature type="transmembrane region" description="Helical" evidence="13">
    <location>
        <begin position="67"/>
        <end position="85"/>
    </location>
</feature>